<feature type="signal peptide" evidence="1">
    <location>
        <begin position="1"/>
        <end position="19"/>
    </location>
</feature>
<organism evidence="2 3">
    <name type="scientific">Metschnikowia pulcherrima</name>
    <dbReference type="NCBI Taxonomy" id="27326"/>
    <lineage>
        <taxon>Eukaryota</taxon>
        <taxon>Fungi</taxon>
        <taxon>Dikarya</taxon>
        <taxon>Ascomycota</taxon>
        <taxon>Saccharomycotina</taxon>
        <taxon>Pichiomycetes</taxon>
        <taxon>Metschnikowiaceae</taxon>
        <taxon>Metschnikowia</taxon>
    </lineage>
</organism>
<reference evidence="2" key="1">
    <citation type="submission" date="2020-10" db="EMBL/GenBank/DDBJ databases">
        <title>The Whole-Genome Sequence of Metschnikowia persimmonesis, a Novel Endophytic Yeast Species Isolated from Medicinal Plant Diospyros kaki Thumb.</title>
        <authorList>
            <person name="Rahmat E."/>
            <person name="Kang Y."/>
        </authorList>
    </citation>
    <scope>NUCLEOTIDE SEQUENCE</scope>
    <source>
        <strain evidence="2">KIOM G15050</strain>
    </source>
</reference>
<evidence type="ECO:0000256" key="1">
    <source>
        <dbReference type="SAM" id="SignalP"/>
    </source>
</evidence>
<accession>A0A8H7GT87</accession>
<evidence type="ECO:0000313" key="2">
    <source>
        <dbReference type="EMBL" id="KAF8002167.1"/>
    </source>
</evidence>
<protein>
    <submittedName>
        <fullName evidence="2">Uncharacterized protein</fullName>
    </submittedName>
</protein>
<dbReference type="Proteomes" id="UP000649328">
    <property type="component" value="Unassembled WGS sequence"/>
</dbReference>
<sequence>MHFANLLTTLFLLLSTAQAVPIYKRLYRPSSEVFSVIAHHEGGVFQYHLLMWDGEDLLLNADTKAFFGRVRASQGYILNLPINGTLMNGTQEAAGTANVHVDPLTYKLTTTPNANNATHGFGIHDSKLTYQNSSSFLACPDLSYQGQYHVYWGNNNQTQCPFGARGYTVDLLVQIDAYTNYNPSSNQNAFLNGTLGSNSSSHTNGSTTSNSSVSSQRKKRFFFF</sequence>
<proteinExistence type="predicted"/>
<dbReference type="EMBL" id="JACBPP010000004">
    <property type="protein sequence ID" value="KAF8002167.1"/>
    <property type="molecule type" value="Genomic_DNA"/>
</dbReference>
<dbReference type="OrthoDB" id="4091906at2759"/>
<feature type="chain" id="PRO_5034840773" evidence="1">
    <location>
        <begin position="20"/>
        <end position="224"/>
    </location>
</feature>
<gene>
    <name evidence="2" type="ORF">HF325_003132</name>
</gene>
<keyword evidence="3" id="KW-1185">Reference proteome</keyword>
<keyword evidence="1" id="KW-0732">Signal</keyword>
<name>A0A8H7GT87_9ASCO</name>
<evidence type="ECO:0000313" key="3">
    <source>
        <dbReference type="Proteomes" id="UP000649328"/>
    </source>
</evidence>
<dbReference type="AlphaFoldDB" id="A0A8H7GT87"/>
<comment type="caution">
    <text evidence="2">The sequence shown here is derived from an EMBL/GenBank/DDBJ whole genome shotgun (WGS) entry which is preliminary data.</text>
</comment>